<gene>
    <name evidence="3" type="ORF">K8F61_09315</name>
</gene>
<dbReference type="PANTHER" id="PTHR34406">
    <property type="entry name" value="PROTEIN YCEI"/>
    <property type="match status" value="1"/>
</dbReference>
<evidence type="ECO:0000259" key="2">
    <source>
        <dbReference type="SMART" id="SM00867"/>
    </source>
</evidence>
<dbReference type="SUPFAM" id="SSF101874">
    <property type="entry name" value="YceI-like"/>
    <property type="match status" value="1"/>
</dbReference>
<dbReference type="SMART" id="SM00867">
    <property type="entry name" value="YceI"/>
    <property type="match status" value="1"/>
</dbReference>
<dbReference type="RefSeq" id="WP_231821446.1">
    <property type="nucleotide sequence ID" value="NZ_CP082781.1"/>
</dbReference>
<dbReference type="PANTHER" id="PTHR34406:SF1">
    <property type="entry name" value="PROTEIN YCEI"/>
    <property type="match status" value="1"/>
</dbReference>
<dbReference type="EMBL" id="CP082781">
    <property type="protein sequence ID" value="UGS28330.1"/>
    <property type="molecule type" value="Genomic_DNA"/>
</dbReference>
<dbReference type="Gene3D" id="2.40.128.110">
    <property type="entry name" value="Lipid/polyisoprenoid-binding, YceI-like"/>
    <property type="match status" value="1"/>
</dbReference>
<protein>
    <submittedName>
        <fullName evidence="3">YceI family protein</fullName>
    </submittedName>
</protein>
<dbReference type="Pfam" id="PF04264">
    <property type="entry name" value="YceI"/>
    <property type="match status" value="1"/>
</dbReference>
<feature type="domain" description="Lipid/polyisoprenoid-binding YceI-like" evidence="2">
    <location>
        <begin position="68"/>
        <end position="234"/>
    </location>
</feature>
<dbReference type="Proteomes" id="UP001199642">
    <property type="component" value="Chromosome"/>
</dbReference>
<sequence>MRKRTKVILLSSLAGVLVLGGVAAIAGPIVYRDLIVGEVDAPPTVAATPPATQGAGGGDAAAPALDGEWAVQDGSYAGYRVDEVLNGTDVTVVGRTEKVTGSLTVDGLTLTDAVIEVDVASIETDSASRDSYFRDTAMRAGTYPTATFRLTEPVTAPQAPAAGQPQTITASGELTMAGQTRAVTVDLQAIWNGEGGQVAGSIPVTFADFGVEAPNLGFVSVEPTGAVEFSLLIQRP</sequence>
<accession>A0ABY3RY76</accession>
<comment type="similarity">
    <text evidence="1">Belongs to the UPF0312 family.</text>
</comment>
<dbReference type="InterPro" id="IPR036761">
    <property type="entry name" value="TTHA0802/YceI-like_sf"/>
</dbReference>
<dbReference type="InterPro" id="IPR007372">
    <property type="entry name" value="Lipid/polyisoprenoid-bd_YceI"/>
</dbReference>
<organism evidence="3 4">
    <name type="scientific">Microbacterium resistens</name>
    <dbReference type="NCBI Taxonomy" id="156977"/>
    <lineage>
        <taxon>Bacteria</taxon>
        <taxon>Bacillati</taxon>
        <taxon>Actinomycetota</taxon>
        <taxon>Actinomycetes</taxon>
        <taxon>Micrococcales</taxon>
        <taxon>Microbacteriaceae</taxon>
        <taxon>Microbacterium</taxon>
    </lineage>
</organism>
<proteinExistence type="inferred from homology"/>
<reference evidence="3 4" key="1">
    <citation type="submission" date="2023-01" db="EMBL/GenBank/DDBJ databases">
        <title>Characterization of estradiol degrading bacteria Microbacterium sp. MZT7 and reveal degrading genes through genome analysis.</title>
        <authorList>
            <person name="Hao P."/>
            <person name="Gao Y."/>
        </authorList>
    </citation>
    <scope>NUCLEOTIDE SEQUENCE [LARGE SCALE GENOMIC DNA]</scope>
    <source>
        <strain evidence="3 4">MZT7</strain>
    </source>
</reference>
<evidence type="ECO:0000313" key="3">
    <source>
        <dbReference type="EMBL" id="UGS28330.1"/>
    </source>
</evidence>
<evidence type="ECO:0000256" key="1">
    <source>
        <dbReference type="ARBA" id="ARBA00008812"/>
    </source>
</evidence>
<evidence type="ECO:0000313" key="4">
    <source>
        <dbReference type="Proteomes" id="UP001199642"/>
    </source>
</evidence>
<keyword evidence="4" id="KW-1185">Reference proteome</keyword>
<name>A0ABY3RY76_9MICO</name>